<feature type="domain" description="Bromo" evidence="17">
    <location>
        <begin position="327"/>
        <end position="399"/>
    </location>
</feature>
<dbReference type="InterPro" id="IPR000197">
    <property type="entry name" value="Znf_TAZ"/>
</dbReference>
<evidence type="ECO:0000256" key="6">
    <source>
        <dbReference type="ARBA" id="ARBA00022771"/>
    </source>
</evidence>
<feature type="domain" description="PHD-type" evidence="18">
    <location>
        <begin position="474"/>
        <end position="547"/>
    </location>
</feature>
<dbReference type="InterPro" id="IPR019786">
    <property type="entry name" value="Zinc_finger_PHD-type_CS"/>
</dbReference>
<dbReference type="GO" id="GO:0045944">
    <property type="term" value="P:positive regulation of transcription by RNA polymerase II"/>
    <property type="evidence" value="ECO:0007669"/>
    <property type="project" value="TreeGrafter"/>
</dbReference>
<keyword evidence="4" id="KW-0808">Transferase</keyword>
<evidence type="ECO:0000256" key="1">
    <source>
        <dbReference type="ARBA" id="ARBA00002581"/>
    </source>
</evidence>
<dbReference type="PROSITE" id="PS00633">
    <property type="entry name" value="BROMODOMAIN_1"/>
    <property type="match status" value="1"/>
</dbReference>
<feature type="domain" description="TAZ-type" evidence="19">
    <location>
        <begin position="152"/>
        <end position="236"/>
    </location>
</feature>
<dbReference type="InterPro" id="IPR011011">
    <property type="entry name" value="Znf_FYVE_PHD"/>
</dbReference>
<dbReference type="InterPro" id="IPR035898">
    <property type="entry name" value="TAZ_dom_sf"/>
</dbReference>
<evidence type="ECO:0000256" key="11">
    <source>
        <dbReference type="ARBA" id="ARBA00023163"/>
    </source>
</evidence>
<proteinExistence type="predicted"/>
<sequence length="1063" mass="117700">MVENTPAWYDHRVHAAARVNIRSDVVALLRESGSHSPKCATNGPDEAEAVAQARHIEQFLLRSAGSFTEYTSRDSLAVRVGRVARALEGSSGRDMKKHENSADPAPTLSTEEAKLDIPAAQDPQSSLGDSSGAQDARVGHHQDLPTQEAPKSKRYRVSVRNAQLLLLFLRHAARCDRTGDRECSLGVRCQALKRLWQHAHGCRDPTCTYQHCRATRFVVTHYHRCKDPHCQICFLVRFHVIHSRRRKGPRYSARDGPSALATPPPPLAEPAAPEHKRTPAIGADACVLFGAPRKVVQAQLSMLADPYSGRTPAWIRQRFGPLVVEMMESPSGWMFNRPVDPAKQQLPGYYTVVSSPMDLATVKRRLDRSEYRAIPVLVRDVRLVFENALRYFGPQSEIGGAAQRLLDDFRHKVTNTRDALVKEQVQRRGAEDHCALCGEGELYFESPIFCSGPQCRGKRVRRHSNYYACQRTKELYCTSCHTEVQQQPHHPQREFLRLRHSEREDEPWVQCDSCQRWVHQICALANPVRLEDPNVEYAFVCAVCLDGEDTPSLVATGRPRGEQNRAGDGQHLVATMEDVPPPIGAAIAPSSSPRAVVAEGVPEDATAAAAAVPGTDQPAVLPSGADLVGAVRRASARSEKSGAFSAASLAGSHLSQFLEDQLAADLKAASGQHSGAADDSMAHGEGASAAAIPALRVRLLSNSRRTSVVPPAVRARYPDQDLPVEIPFWSKCIALFQERDGIDLLLFVMYVFEYDDPASGPNFGRVYISYLDSVKYFNPPRLRQRAYQGLVANYLAYAKERGFHTAHIWACPPEKGDDYIFYCHPLDQRIPKEDQLQQWYRTVLARCRQAGTVGQVTGLLEEVNRASVRVGDLPMFEGDYWATELPNAVSVVEAREREQMQAHEADAAELPPRKRPRRSSSGRGRPYTPTRLTGLSPISPATRTTTTMAFVPDASRRDPVLSVLAGGIATGEKNFFVIELHPGQARPDAVAPDPDPPRSSDMFDHRRQFLGFCQKRNFQFDSLRRAKFSSSMVIFSLQCEIGSDFHHEQAAGAGHGGTQTQLS</sequence>
<comment type="catalytic activity">
    <reaction evidence="13">
        <text>L-lysyl-[protein] + acetyl-CoA = N(6)-acetyl-L-lysyl-[protein] + CoA + H(+)</text>
        <dbReference type="Rhea" id="RHEA:45948"/>
        <dbReference type="Rhea" id="RHEA-COMP:9752"/>
        <dbReference type="Rhea" id="RHEA-COMP:10731"/>
        <dbReference type="ChEBI" id="CHEBI:15378"/>
        <dbReference type="ChEBI" id="CHEBI:29969"/>
        <dbReference type="ChEBI" id="CHEBI:57287"/>
        <dbReference type="ChEBI" id="CHEBI:57288"/>
        <dbReference type="ChEBI" id="CHEBI:61930"/>
        <dbReference type="EC" id="2.3.1.48"/>
    </reaction>
</comment>
<keyword evidence="5" id="KW-0479">Metal-binding</keyword>
<evidence type="ECO:0000256" key="7">
    <source>
        <dbReference type="ARBA" id="ARBA00022833"/>
    </source>
</evidence>
<keyword evidence="10 14" id="KW-0103">Bromodomain</keyword>
<evidence type="ECO:0000256" key="9">
    <source>
        <dbReference type="ARBA" id="ARBA00023015"/>
    </source>
</evidence>
<reference evidence="21" key="1">
    <citation type="submission" date="2021-01" db="EMBL/GenBank/DDBJ databases">
        <authorList>
            <person name="Corre E."/>
            <person name="Pelletier E."/>
            <person name="Niang G."/>
            <person name="Scheremetjew M."/>
            <person name="Finn R."/>
            <person name="Kale V."/>
            <person name="Holt S."/>
            <person name="Cochrane G."/>
            <person name="Meng A."/>
            <person name="Brown T."/>
            <person name="Cohen L."/>
        </authorList>
    </citation>
    <scope>NUCLEOTIDE SEQUENCE</scope>
    <source>
        <strain evidence="21">CCMP1243</strain>
    </source>
</reference>
<dbReference type="PRINTS" id="PR00503">
    <property type="entry name" value="BROMODOMAIN"/>
</dbReference>
<dbReference type="PROSITE" id="PS50016">
    <property type="entry name" value="ZF_PHD_2"/>
    <property type="match status" value="1"/>
</dbReference>
<dbReference type="PROSITE" id="PS01359">
    <property type="entry name" value="ZF_PHD_1"/>
    <property type="match status" value="1"/>
</dbReference>
<dbReference type="PANTHER" id="PTHR13808:SF1">
    <property type="entry name" value="HISTONE ACETYLTRANSFERASE"/>
    <property type="match status" value="1"/>
</dbReference>
<evidence type="ECO:0000256" key="10">
    <source>
        <dbReference type="ARBA" id="ARBA00023117"/>
    </source>
</evidence>
<feature type="compositionally biased region" description="Basic and acidic residues" evidence="16">
    <location>
        <begin position="91"/>
        <end position="101"/>
    </location>
</feature>
<keyword evidence="9" id="KW-0805">Transcription regulation</keyword>
<dbReference type="Gene3D" id="1.20.920.10">
    <property type="entry name" value="Bromodomain-like"/>
    <property type="match status" value="1"/>
</dbReference>
<dbReference type="InterPro" id="IPR013178">
    <property type="entry name" value="Histone_AcTrfase_Rtt109/CBP"/>
</dbReference>
<comment type="function">
    <text evidence="1">Acetyltransferase enzyme. Acetylates histones, giving a specific tag for transcriptional activation.</text>
</comment>
<evidence type="ECO:0000256" key="14">
    <source>
        <dbReference type="PROSITE-ProRule" id="PRU00035"/>
    </source>
</evidence>
<evidence type="ECO:0000256" key="16">
    <source>
        <dbReference type="SAM" id="MobiDB-lite"/>
    </source>
</evidence>
<dbReference type="SMART" id="SM01250">
    <property type="entry name" value="KAT11"/>
    <property type="match status" value="1"/>
</dbReference>
<keyword evidence="12" id="KW-0539">Nucleus</keyword>
<dbReference type="InterPro" id="IPR001965">
    <property type="entry name" value="Znf_PHD"/>
</dbReference>
<dbReference type="GO" id="GO:0005634">
    <property type="term" value="C:nucleus"/>
    <property type="evidence" value="ECO:0007669"/>
    <property type="project" value="UniProtKB-SubCell"/>
</dbReference>
<evidence type="ECO:0000256" key="15">
    <source>
        <dbReference type="PROSITE-ProRule" id="PRU00146"/>
    </source>
</evidence>
<dbReference type="SUPFAM" id="SSF47370">
    <property type="entry name" value="Bromodomain"/>
    <property type="match status" value="1"/>
</dbReference>
<dbReference type="InterPro" id="IPR013083">
    <property type="entry name" value="Znf_RING/FYVE/PHD"/>
</dbReference>
<dbReference type="InterPro" id="IPR031162">
    <property type="entry name" value="CBP_P300_HAT"/>
</dbReference>
<feature type="compositionally biased region" description="Basic and acidic residues" evidence="16">
    <location>
        <begin position="897"/>
        <end position="906"/>
    </location>
</feature>
<organism evidence="21">
    <name type="scientific">Rhizochromulina marina</name>
    <dbReference type="NCBI Taxonomy" id="1034831"/>
    <lineage>
        <taxon>Eukaryota</taxon>
        <taxon>Sar</taxon>
        <taxon>Stramenopiles</taxon>
        <taxon>Ochrophyta</taxon>
        <taxon>Dictyochophyceae</taxon>
        <taxon>Rhizochromulinales</taxon>
        <taxon>Rhizochromulina</taxon>
    </lineage>
</organism>
<evidence type="ECO:0000259" key="18">
    <source>
        <dbReference type="PROSITE" id="PS50016"/>
    </source>
</evidence>
<dbReference type="PROSITE" id="PS51727">
    <property type="entry name" value="CBP_P300_HAT"/>
    <property type="match status" value="1"/>
</dbReference>
<dbReference type="Pfam" id="PF00439">
    <property type="entry name" value="Bromodomain"/>
    <property type="match status" value="1"/>
</dbReference>
<dbReference type="EC" id="2.3.1.48" evidence="3"/>
<accession>A0A7S2S748</accession>
<dbReference type="PANTHER" id="PTHR13808">
    <property type="entry name" value="CBP/P300-RELATED"/>
    <property type="match status" value="1"/>
</dbReference>
<dbReference type="SMART" id="SM00249">
    <property type="entry name" value="PHD"/>
    <property type="match status" value="1"/>
</dbReference>
<dbReference type="GO" id="GO:0004402">
    <property type="term" value="F:histone acetyltransferase activity"/>
    <property type="evidence" value="ECO:0007669"/>
    <property type="project" value="InterPro"/>
</dbReference>
<feature type="region of interest" description="Disordered" evidence="16">
    <location>
        <begin position="248"/>
        <end position="275"/>
    </location>
</feature>
<dbReference type="Gene3D" id="1.20.1020.10">
    <property type="entry name" value="TAZ domain"/>
    <property type="match status" value="1"/>
</dbReference>
<evidence type="ECO:0000256" key="2">
    <source>
        <dbReference type="ARBA" id="ARBA00004123"/>
    </source>
</evidence>
<evidence type="ECO:0000256" key="5">
    <source>
        <dbReference type="ARBA" id="ARBA00022723"/>
    </source>
</evidence>
<dbReference type="GO" id="GO:0003713">
    <property type="term" value="F:transcription coactivator activity"/>
    <property type="evidence" value="ECO:0007669"/>
    <property type="project" value="TreeGrafter"/>
</dbReference>
<dbReference type="Pfam" id="PF08214">
    <property type="entry name" value="HAT_KAT11"/>
    <property type="match status" value="1"/>
</dbReference>
<dbReference type="GO" id="GO:0005667">
    <property type="term" value="C:transcription regulator complex"/>
    <property type="evidence" value="ECO:0007669"/>
    <property type="project" value="TreeGrafter"/>
</dbReference>
<evidence type="ECO:0000256" key="4">
    <source>
        <dbReference type="ARBA" id="ARBA00022679"/>
    </source>
</evidence>
<comment type="subcellular location">
    <subcellularLocation>
        <location evidence="2">Nucleus</location>
    </subcellularLocation>
</comment>
<dbReference type="Pfam" id="PF02135">
    <property type="entry name" value="zf-TAZ"/>
    <property type="match status" value="1"/>
</dbReference>
<gene>
    <name evidence="21" type="ORF">RMAR1173_LOCUS11795</name>
</gene>
<dbReference type="InterPro" id="IPR018359">
    <property type="entry name" value="Bromodomain_CS"/>
</dbReference>
<keyword evidence="11" id="KW-0804">Transcription</keyword>
<dbReference type="Pfam" id="PF00628">
    <property type="entry name" value="PHD"/>
    <property type="match status" value="1"/>
</dbReference>
<feature type="region of interest" description="Disordered" evidence="16">
    <location>
        <begin position="88"/>
        <end position="153"/>
    </location>
</feature>
<dbReference type="InterPro" id="IPR036427">
    <property type="entry name" value="Bromodomain-like_sf"/>
</dbReference>
<dbReference type="SUPFAM" id="SSF57933">
    <property type="entry name" value="TAZ domain"/>
    <property type="match status" value="1"/>
</dbReference>
<evidence type="ECO:0000256" key="3">
    <source>
        <dbReference type="ARBA" id="ARBA00013184"/>
    </source>
</evidence>
<evidence type="ECO:0000259" key="19">
    <source>
        <dbReference type="PROSITE" id="PS50134"/>
    </source>
</evidence>
<dbReference type="PROSITE" id="PS50014">
    <property type="entry name" value="BROMODOMAIN_2"/>
    <property type="match status" value="1"/>
</dbReference>
<keyword evidence="6 15" id="KW-0863">Zinc-finger</keyword>
<feature type="region of interest" description="Disordered" evidence="16">
    <location>
        <begin position="897"/>
        <end position="942"/>
    </location>
</feature>
<dbReference type="Gene3D" id="3.30.40.10">
    <property type="entry name" value="Zinc/RING finger domain, C3HC4 (zinc finger)"/>
    <property type="match status" value="1"/>
</dbReference>
<dbReference type="EMBL" id="HBHJ01017808">
    <property type="protein sequence ID" value="CAD9691482.1"/>
    <property type="molecule type" value="Transcribed_RNA"/>
</dbReference>
<feature type="domain" description="CBP/p300-type HAT" evidence="20">
    <location>
        <begin position="643"/>
        <end position="1042"/>
    </location>
</feature>
<dbReference type="InterPro" id="IPR019787">
    <property type="entry name" value="Znf_PHD-finger"/>
</dbReference>
<dbReference type="AlphaFoldDB" id="A0A7S2S748"/>
<feature type="compositionally biased region" description="Polar residues" evidence="16">
    <location>
        <begin position="122"/>
        <end position="133"/>
    </location>
</feature>
<dbReference type="GO" id="GO:0031490">
    <property type="term" value="F:chromatin DNA binding"/>
    <property type="evidence" value="ECO:0007669"/>
    <property type="project" value="TreeGrafter"/>
</dbReference>
<evidence type="ECO:0000256" key="13">
    <source>
        <dbReference type="ARBA" id="ARBA00048017"/>
    </source>
</evidence>
<dbReference type="SMART" id="SM00551">
    <property type="entry name" value="ZnF_TAZ"/>
    <property type="match status" value="1"/>
</dbReference>
<dbReference type="GO" id="GO:0000123">
    <property type="term" value="C:histone acetyltransferase complex"/>
    <property type="evidence" value="ECO:0007669"/>
    <property type="project" value="TreeGrafter"/>
</dbReference>
<name>A0A7S2S748_9STRA</name>
<evidence type="ECO:0000256" key="8">
    <source>
        <dbReference type="ARBA" id="ARBA00022853"/>
    </source>
</evidence>
<keyword evidence="8" id="KW-0156">Chromatin regulator</keyword>
<evidence type="ECO:0000259" key="17">
    <source>
        <dbReference type="PROSITE" id="PS50014"/>
    </source>
</evidence>
<evidence type="ECO:0000256" key="12">
    <source>
        <dbReference type="ARBA" id="ARBA00023242"/>
    </source>
</evidence>
<keyword evidence="7" id="KW-0862">Zinc</keyword>
<dbReference type="PROSITE" id="PS50134">
    <property type="entry name" value="ZF_TAZ"/>
    <property type="match status" value="1"/>
</dbReference>
<dbReference type="InterPro" id="IPR001487">
    <property type="entry name" value="Bromodomain"/>
</dbReference>
<dbReference type="GO" id="GO:0008270">
    <property type="term" value="F:zinc ion binding"/>
    <property type="evidence" value="ECO:0007669"/>
    <property type="project" value="UniProtKB-KW"/>
</dbReference>
<dbReference type="SUPFAM" id="SSF57903">
    <property type="entry name" value="FYVE/PHD zinc finger"/>
    <property type="match status" value="1"/>
</dbReference>
<evidence type="ECO:0000313" key="21">
    <source>
        <dbReference type="EMBL" id="CAD9691482.1"/>
    </source>
</evidence>
<protein>
    <recommendedName>
        <fullName evidence="3">histone acetyltransferase</fullName>
        <ecNumber evidence="3">2.3.1.48</ecNumber>
    </recommendedName>
</protein>
<dbReference type="SMART" id="SM00297">
    <property type="entry name" value="BROMO"/>
    <property type="match status" value="1"/>
</dbReference>
<evidence type="ECO:0000259" key="20">
    <source>
        <dbReference type="PROSITE" id="PS51727"/>
    </source>
</evidence>